<accession>A0A7X8XXW9</accession>
<sequence length="939" mass="104282">MKKIVLYIFFSLVGFIAIAQNPITITYDFDDTFEAKMDINDKNIIYPQRALIGGPKLVNQGLESANGSQVAVTQITNNNATNYQQTFFRFDLHTVRGVKFKINKVRIVQKSDHAGDPDLIDEEGNGDTYMFRIGTQLNGAIPNNNDRNQSTINTLFSDEFEETEYTPGEGYNYVQNEDYISVFVTGKGENNTNDVFNWYVDKVVIEGEYVKGLDLPTFTVDYAMNDKDMSAVSSNPNVSGTEIARQQGDSQWKQTNTFSVRLKTTDNNLGFSYSNRVGLFYSLTTASGYKTLVHNYQYKIAGSGQHGKSRAHRTAVYRDKTRDDAGVKVADSHFEFNNIVLTGVDVYGDNVKDIDYVPVFFKDDLVFEDSYAFVHAINRTGKTDNANQKEYLTFDHITIRGTVVPENAYALVQELLTGQELYVNAIVGEGDTEYQQEIVDRYILELQSHVDFAFDESKSVDELNDMKTYIEVINDHFRNNTNSRSINTAPTVIARTEEVTQDGILTITLNGDDDDGDLLTYGISTAPSNGTVEIINDQLVYTPTRNFYGSDELEYIARDGRENSTPAKIAITVTSSGNLAPDAESATYKVTEGDELSITLKGSDGDGDPITFMLESQPQYGTLSGTAPDLVYTHNEGYLGEDSFTFKTTDGIGFSELATISITVQKRNTKPEVDDMAKWLYQDATVNITLTGTDFDGQDLSYSITDQPKHGTISGTAPNIVYTPEAGYFGEDTLKFIVNDGIDDSDEATVSILVVQVEGDNSAPIVENMSKEVYATETLEFTLTAQDAENDLLSFYIISNVSDGELSINDGVVTYIPSGNYLGEVSFQYVANDGELDSNIGTVTINVKEDTPTNIEKNLNTKLEVKLTSLGIRLFDKSQARQDLDIVMLNTQGQILLQDNITLLSNSSQFIDYRSTKGVLYILKIQSKDGVLLQKLILN</sequence>
<dbReference type="Gene3D" id="2.60.40.3440">
    <property type="match status" value="1"/>
</dbReference>
<dbReference type="Pfam" id="PF17963">
    <property type="entry name" value="Big_9"/>
    <property type="match status" value="4"/>
</dbReference>
<dbReference type="EMBL" id="JABAIL010000006">
    <property type="protein sequence ID" value="NLR93470.1"/>
    <property type="molecule type" value="Genomic_DNA"/>
</dbReference>
<dbReference type="AlphaFoldDB" id="A0A7X8XXW9"/>
<evidence type="ECO:0000313" key="1">
    <source>
        <dbReference type="EMBL" id="NLR93470.1"/>
    </source>
</evidence>
<organism evidence="1 2">
    <name type="scientific">Flammeovirga agarivorans</name>
    <dbReference type="NCBI Taxonomy" id="2726742"/>
    <lineage>
        <taxon>Bacteria</taxon>
        <taxon>Pseudomonadati</taxon>
        <taxon>Bacteroidota</taxon>
        <taxon>Cytophagia</taxon>
        <taxon>Cytophagales</taxon>
        <taxon>Flammeovirgaceae</taxon>
        <taxon>Flammeovirga</taxon>
    </lineage>
</organism>
<gene>
    <name evidence="1" type="ORF">HGP29_19895</name>
</gene>
<proteinExistence type="predicted"/>
<dbReference type="RefSeq" id="WP_168884181.1">
    <property type="nucleotide sequence ID" value="NZ_JABAIL010000006.1"/>
</dbReference>
<dbReference type="NCBIfam" id="NF012211">
    <property type="entry name" value="tand_rpt_95"/>
    <property type="match status" value="4"/>
</dbReference>
<comment type="caution">
    <text evidence="1">The sequence shown here is derived from an EMBL/GenBank/DDBJ whole genome shotgun (WGS) entry which is preliminary data.</text>
</comment>
<dbReference type="Proteomes" id="UP000585050">
    <property type="component" value="Unassembled WGS sequence"/>
</dbReference>
<evidence type="ECO:0000313" key="2">
    <source>
        <dbReference type="Proteomes" id="UP000585050"/>
    </source>
</evidence>
<keyword evidence="2" id="KW-1185">Reference proteome</keyword>
<dbReference type="Gene3D" id="2.60.40.2810">
    <property type="match status" value="2"/>
</dbReference>
<name>A0A7X8XXW9_9BACT</name>
<protein>
    <submittedName>
        <fullName evidence="1">Tandem-95 repeat protein</fullName>
    </submittedName>
</protein>
<reference evidence="1 2" key="1">
    <citation type="submission" date="2020-04" db="EMBL/GenBank/DDBJ databases">
        <title>Flammeovirga sp. SR4, a novel species isolated from seawater.</title>
        <authorList>
            <person name="Wang X."/>
        </authorList>
    </citation>
    <scope>NUCLEOTIDE SEQUENCE [LARGE SCALE GENOMIC DNA]</scope>
    <source>
        <strain evidence="1 2">SR4</strain>
    </source>
</reference>